<keyword evidence="3" id="KW-0732">Signal</keyword>
<dbReference type="OrthoDB" id="9765926at2"/>
<dbReference type="InterPro" id="IPR032675">
    <property type="entry name" value="LRR_dom_sf"/>
</dbReference>
<gene>
    <name evidence="5" type="ORF">C3L50_03060</name>
</gene>
<dbReference type="InterPro" id="IPR025875">
    <property type="entry name" value="Leu-rich_rpt_4"/>
</dbReference>
<dbReference type="Proteomes" id="UP000237310">
    <property type="component" value="Unassembled WGS sequence"/>
</dbReference>
<dbReference type="SUPFAM" id="SSF52058">
    <property type="entry name" value="L domain-like"/>
    <property type="match status" value="1"/>
</dbReference>
<keyword evidence="1" id="KW-0433">Leucine-rich repeat</keyword>
<proteinExistence type="predicted"/>
<reference evidence="5 6" key="1">
    <citation type="submission" date="2018-01" db="EMBL/GenBank/DDBJ databases">
        <authorList>
            <person name="Gaut B.S."/>
            <person name="Morton B.R."/>
            <person name="Clegg M.T."/>
            <person name="Duvall M.R."/>
        </authorList>
    </citation>
    <scope>NUCLEOTIDE SEQUENCE [LARGE SCALE GENOMIC DNA]</scope>
    <source>
        <strain evidence="5 6">HR-AY</strain>
    </source>
</reference>
<sequence>MKKLFLLFILLSSFFGQAQYTTIPDVNFEKALIDLGIDSGAIDGKVLTANVSGITNLDVSKKAITNLSGIQDFTSLEYLLCIDNQLTSLDVTKNTALISLSCIQNQLTSLDVTKNTNLNHLSCSYNYIISIDVTKNTALTHLNCFTNQISSLDVTKNTALTFLDCSNNQITSLDVTKNTALTHLNCSNNQITSLDVTKNTALTFLSCSTNQISSLDVTKNTALTLLDCSNNQITSLDVTKNTALTFLSCFNIKINSLDVSKNIALTDLYCSSTQISTLDVTKNTFLTALDCSSNQISVLDLTKNTALTYLKCDTSKISSLDLTNHNALTYFDCSKNFLTFLNLKNGSNTKLLVVNFKSNPNLTCIQVDNKAYSDTNWSSKKDAAASYSENCSKTTATITPPVITATGNQIYCAGTSLKIVTGVTITHDPSDTGTDAIYIQISSGYVVGQDLLALANPLLHPTITTSWSASEGKLKLYSPTGIQVTYTDFEAAIKDVTYTNSSASPSGTRDFSINLGFGSANYLPSNGHFYEYVASPGIIWTAAKDAAAARTYYGLQGYLATLTAADEAQLAGAQAPGTGWIGGSDAQIEGTWKWVTGPEGLANGGTGITFWTGKGNGTTSPPFNYANWNSPNEPNDSGNNEDYAHITSPAVGNLGTWNDLPVQGNAINVANGNYFPQGYIVEYGGMPGEPTLQISASTKITIPKITSSTPSAICGSGSLILQATATDGTVNWYTTPTGGTSIYTGNSFTTPVLTTTTSYYVDASNGSCPNGPRTEIIATIKPLPNLPQIAISSTSPVLYCLNATAIPLAATADSNCKLNWYTQAVGGIASATSPTPITTTAGSTTYYVSQTNTLSNCESLRAAIIVTVNPLPTVPTVNNISYCNNETAVPLTAIATANCTLNWYPTATGGTPSATSPTPSTIVVGTTSYFVSQTITSTGCEGPRAEIVVTVNPLPTAPIVSNIAYCNLETAIPLTATASPNCTLNWYLASAGGTSSATSPTPSTATVGTTKFYVSQTIVATGCESPRSEISVIVNPLPIVNDVTIIQCDADLVVDGKTLFNLTVNNAQISSNFANENFTYYTSLNGAKNAIPADLIPNELAFQNTTPTQMDVWSRITNKTTGCFSVAKITLKVPATNINPNTKIPFPAVCDDFLDANGNNNANNNNRDGITTFDFSSTKAIIQALLPPTDVYNINYYRNQADALAELNVISDISNYRNIGYPNSQDIWVRIDSNLDNACYGLGPYLTLNVEALPIANTVTIPRQCDDNTDGIFTFNTLNLESTLLNGQINKTVTYFDQANNPLKDANGILIKSPFPATFTSTSQTIKAVVTNNSPQHCYDETNILFIVDQSPVAFAVPSNLTTTCDDEPNPIDQDGKFAFDTSTFESTILGGQTGMIVKYYDQNNMLLPSPLPNPFVTNTQNITAQVQNPLNTTCTASTVFNFVVNPIPNIDLNLDGSANELVCQNDSAFFVTLDAGITDGSSTTNYDYIWTKDGVHTGTNSPTLDVNAEGVYTVEVTNHSGCSRIRTLTVTASNVASITSVDVVDLTEVNTITVNVTGPGVYEYSLDEPNGFWQDSNFFNNVPAGVHVVYVNDKNGCGSVHQEIVLVGVPKFFTPNGDGYNDYWSIKGVNETYNSNSIIYIFDRYGKLLKQWVPSLNQGWDGTFNGVPLPADDYWFTLKLEDGRETKGHFSLKR</sequence>
<feature type="signal peptide" evidence="3">
    <location>
        <begin position="1"/>
        <end position="18"/>
    </location>
</feature>
<feature type="domain" description="C-type lectin" evidence="4">
    <location>
        <begin position="525"/>
        <end position="659"/>
    </location>
</feature>
<comment type="caution">
    <text evidence="5">The sequence shown here is derived from an EMBL/GenBank/DDBJ whole genome shotgun (WGS) entry which is preliminary data.</text>
</comment>
<keyword evidence="2" id="KW-0677">Repeat</keyword>
<dbReference type="InterPro" id="IPR052574">
    <property type="entry name" value="CDIRP"/>
</dbReference>
<name>A0A2S5AGQ2_9FLAO</name>
<keyword evidence="6" id="KW-1185">Reference proteome</keyword>
<dbReference type="Pfam" id="PF19081">
    <property type="entry name" value="Ig_7"/>
    <property type="match status" value="4"/>
</dbReference>
<dbReference type="InterPro" id="IPR016186">
    <property type="entry name" value="C-type_lectin-like/link_sf"/>
</dbReference>
<dbReference type="Gene3D" id="3.80.10.10">
    <property type="entry name" value="Ribonuclease Inhibitor"/>
    <property type="match status" value="2"/>
</dbReference>
<protein>
    <recommendedName>
        <fullName evidence="4">C-type lectin domain-containing protein</fullName>
    </recommendedName>
</protein>
<dbReference type="Pfam" id="PF12799">
    <property type="entry name" value="LRR_4"/>
    <property type="match status" value="1"/>
</dbReference>
<dbReference type="SUPFAM" id="SSF56436">
    <property type="entry name" value="C-type lectin-like"/>
    <property type="match status" value="1"/>
</dbReference>
<organism evidence="5 6">
    <name type="scientific">Flavobacterium alvei</name>
    <dbReference type="NCBI Taxonomy" id="2080416"/>
    <lineage>
        <taxon>Bacteria</taxon>
        <taxon>Pseudomonadati</taxon>
        <taxon>Bacteroidota</taxon>
        <taxon>Flavobacteriia</taxon>
        <taxon>Flavobacteriales</taxon>
        <taxon>Flavobacteriaceae</taxon>
        <taxon>Flavobacterium</taxon>
    </lineage>
</organism>
<dbReference type="InterPro" id="IPR044023">
    <property type="entry name" value="Ig_7"/>
</dbReference>
<dbReference type="Gene3D" id="3.10.100.10">
    <property type="entry name" value="Mannose-Binding Protein A, subunit A"/>
    <property type="match status" value="1"/>
</dbReference>
<dbReference type="EMBL" id="PQVG01000001">
    <property type="protein sequence ID" value="POY41499.1"/>
    <property type="molecule type" value="Genomic_DNA"/>
</dbReference>
<dbReference type="NCBIfam" id="TIGR04131">
    <property type="entry name" value="Bac_Flav_CTERM"/>
    <property type="match status" value="1"/>
</dbReference>
<dbReference type="PROSITE" id="PS50041">
    <property type="entry name" value="C_TYPE_LECTIN_2"/>
    <property type="match status" value="1"/>
</dbReference>
<evidence type="ECO:0000259" key="4">
    <source>
        <dbReference type="PROSITE" id="PS50041"/>
    </source>
</evidence>
<dbReference type="PANTHER" id="PTHR47566">
    <property type="match status" value="1"/>
</dbReference>
<evidence type="ECO:0000256" key="1">
    <source>
        <dbReference type="ARBA" id="ARBA00022614"/>
    </source>
</evidence>
<dbReference type="InterPro" id="IPR016187">
    <property type="entry name" value="CTDL_fold"/>
</dbReference>
<dbReference type="InterPro" id="IPR026341">
    <property type="entry name" value="T9SS_type_B"/>
</dbReference>
<evidence type="ECO:0000256" key="3">
    <source>
        <dbReference type="SAM" id="SignalP"/>
    </source>
</evidence>
<evidence type="ECO:0000313" key="6">
    <source>
        <dbReference type="Proteomes" id="UP000237310"/>
    </source>
</evidence>
<accession>A0A2S5AGQ2</accession>
<dbReference type="InterPro" id="IPR001304">
    <property type="entry name" value="C-type_lectin-like"/>
</dbReference>
<dbReference type="RefSeq" id="WP_103804637.1">
    <property type="nucleotide sequence ID" value="NZ_PQVG01000001.1"/>
</dbReference>
<evidence type="ECO:0000256" key="2">
    <source>
        <dbReference type="ARBA" id="ARBA00022737"/>
    </source>
</evidence>
<dbReference type="GO" id="GO:0035591">
    <property type="term" value="F:signaling adaptor activity"/>
    <property type="evidence" value="ECO:0007669"/>
    <property type="project" value="TreeGrafter"/>
</dbReference>
<feature type="chain" id="PRO_5015627955" description="C-type lectin domain-containing protein" evidence="3">
    <location>
        <begin position="19"/>
        <end position="1695"/>
    </location>
</feature>
<dbReference type="Pfam" id="PF13585">
    <property type="entry name" value="CHU_C"/>
    <property type="match status" value="1"/>
</dbReference>
<evidence type="ECO:0000313" key="5">
    <source>
        <dbReference type="EMBL" id="POY41499.1"/>
    </source>
</evidence>
<dbReference type="PANTHER" id="PTHR47566:SF1">
    <property type="entry name" value="PROTEIN NUD1"/>
    <property type="match status" value="1"/>
</dbReference>